<protein>
    <recommendedName>
        <fullName evidence="1">HD-GYP domain-containing protein</fullName>
    </recommendedName>
</protein>
<dbReference type="AlphaFoldDB" id="A0A1A6DXV2"/>
<dbReference type="PANTHER" id="PTHR45228">
    <property type="entry name" value="CYCLIC DI-GMP PHOSPHODIESTERASE TM_0186-RELATED"/>
    <property type="match status" value="1"/>
</dbReference>
<evidence type="ECO:0000313" key="3">
    <source>
        <dbReference type="Proteomes" id="UP000091969"/>
    </source>
</evidence>
<dbReference type="GO" id="GO:0008081">
    <property type="term" value="F:phosphoric diester hydrolase activity"/>
    <property type="evidence" value="ECO:0007669"/>
    <property type="project" value="UniProtKB-ARBA"/>
</dbReference>
<organism evidence="2 3">
    <name type="scientific">Tepidimonas fonticaldi</name>
    <dbReference type="NCBI Taxonomy" id="1101373"/>
    <lineage>
        <taxon>Bacteria</taxon>
        <taxon>Pseudomonadati</taxon>
        <taxon>Pseudomonadota</taxon>
        <taxon>Betaproteobacteria</taxon>
        <taxon>Burkholderiales</taxon>
        <taxon>Tepidimonas</taxon>
    </lineage>
</organism>
<dbReference type="InterPro" id="IPR037522">
    <property type="entry name" value="HD_GYP_dom"/>
</dbReference>
<dbReference type="InterPro" id="IPR052020">
    <property type="entry name" value="Cyclic_di-GMP/3'3'-cGAMP_PDE"/>
</dbReference>
<dbReference type="CDD" id="cd00077">
    <property type="entry name" value="HDc"/>
    <property type="match status" value="1"/>
</dbReference>
<name>A0A1A6DXV2_9BURK</name>
<dbReference type="Proteomes" id="UP000091969">
    <property type="component" value="Unassembled WGS sequence"/>
</dbReference>
<dbReference type="RefSeq" id="WP_068606754.1">
    <property type="nucleotide sequence ID" value="NZ_LZDH01000007.1"/>
</dbReference>
<dbReference type="Gene3D" id="1.10.3210.10">
    <property type="entry name" value="Hypothetical protein af1432"/>
    <property type="match status" value="1"/>
</dbReference>
<keyword evidence="3" id="KW-1185">Reference proteome</keyword>
<accession>A0A1A6DXV2</accession>
<dbReference type="SUPFAM" id="SSF109604">
    <property type="entry name" value="HD-domain/PDEase-like"/>
    <property type="match status" value="1"/>
</dbReference>
<dbReference type="InterPro" id="IPR003607">
    <property type="entry name" value="HD/PDEase_dom"/>
</dbReference>
<dbReference type="Pfam" id="PF13487">
    <property type="entry name" value="HD_5"/>
    <property type="match status" value="1"/>
</dbReference>
<gene>
    <name evidence="2" type="ORF">A9O67_12020</name>
</gene>
<dbReference type="STRING" id="1101373.A9O67_12020"/>
<feature type="domain" description="HD-GYP" evidence="1">
    <location>
        <begin position="142"/>
        <end position="336"/>
    </location>
</feature>
<dbReference type="PROSITE" id="PS51832">
    <property type="entry name" value="HD_GYP"/>
    <property type="match status" value="1"/>
</dbReference>
<evidence type="ECO:0000313" key="2">
    <source>
        <dbReference type="EMBL" id="OBS31792.1"/>
    </source>
</evidence>
<evidence type="ECO:0000259" key="1">
    <source>
        <dbReference type="PROSITE" id="PS51832"/>
    </source>
</evidence>
<comment type="caution">
    <text evidence="2">The sequence shown here is derived from an EMBL/GenBank/DDBJ whole genome shotgun (WGS) entry which is preliminary data.</text>
</comment>
<sequence>MYVPLPIDDITLGEPLPVNVWDPQGQLLLRKGHTIRDERHRQWLLMHNPQVKEDEYRAWTYRYTTAIDRALRGNQSLEAIAGVTRPMGFDDAVEVEPDARPIDEIWADLHAVLTLLLHQGEQAQDFVGRFLRLEQRMQALLRSRIDDSLFVLVQMLFDRAMGYSASHALLCAVIGRLVAQTLGWDEARQQSLQRAALTMNLGMARLHDDLARQDAALHPEQRRAVWEHPLRSEAILRRLGVVDAVWLELVRDHHEQAGGTGYPQGRAEVGAAAQLLRMIDVYVARISPRHARSGLPSPRAARDVYLDASGAPTPLGTAFIKALGLYLPGTFVELVNGEVGVVARRGRRANTPLVLAIVTRDGLPRGEPPLRDTSEPAYEIRRAVVPDEVKVRLQPARLLARL</sequence>
<dbReference type="EMBL" id="LZDH01000007">
    <property type="protein sequence ID" value="OBS31792.1"/>
    <property type="molecule type" value="Genomic_DNA"/>
</dbReference>
<proteinExistence type="predicted"/>
<reference evidence="2 3" key="1">
    <citation type="submission" date="2016-06" db="EMBL/GenBank/DDBJ databases">
        <title>Genome sequence of Tepidimonas fonticaldi PL17.</title>
        <authorList>
            <person name="Pinnaka A.K."/>
        </authorList>
    </citation>
    <scope>NUCLEOTIDE SEQUENCE [LARGE SCALE GENOMIC DNA]</scope>
    <source>
        <strain evidence="2 3">PL17</strain>
    </source>
</reference>